<accession>A0ABW3T2T0</accession>
<evidence type="ECO:0000313" key="2">
    <source>
        <dbReference type="EMBL" id="MFD1190975.1"/>
    </source>
</evidence>
<protein>
    <recommendedName>
        <fullName evidence="4">NIPSNAP protein</fullName>
    </recommendedName>
</protein>
<dbReference type="PROSITE" id="PS51318">
    <property type="entry name" value="TAT"/>
    <property type="match status" value="1"/>
</dbReference>
<comment type="caution">
    <text evidence="2">The sequence shown here is derived from an EMBL/GenBank/DDBJ whole genome shotgun (WGS) entry which is preliminary data.</text>
</comment>
<gene>
    <name evidence="2" type="ORF">ACFQ27_10325</name>
</gene>
<name>A0ABW3T2T0_9CAUL</name>
<dbReference type="Proteomes" id="UP001597216">
    <property type="component" value="Unassembled WGS sequence"/>
</dbReference>
<proteinExistence type="predicted"/>
<dbReference type="Gene3D" id="3.30.70.100">
    <property type="match status" value="1"/>
</dbReference>
<organism evidence="2 3">
    <name type="scientific">Phenylobacterium conjunctum</name>
    <dbReference type="NCBI Taxonomy" id="1298959"/>
    <lineage>
        <taxon>Bacteria</taxon>
        <taxon>Pseudomonadati</taxon>
        <taxon>Pseudomonadota</taxon>
        <taxon>Alphaproteobacteria</taxon>
        <taxon>Caulobacterales</taxon>
        <taxon>Caulobacteraceae</taxon>
        <taxon>Phenylobacterium</taxon>
    </lineage>
</organism>
<feature type="chain" id="PRO_5046047205" description="NIPSNAP protein" evidence="1">
    <location>
        <begin position="26"/>
        <end position="267"/>
    </location>
</feature>
<feature type="signal peptide" evidence="1">
    <location>
        <begin position="1"/>
        <end position="25"/>
    </location>
</feature>
<reference evidence="3" key="1">
    <citation type="journal article" date="2019" name="Int. J. Syst. Evol. Microbiol.">
        <title>The Global Catalogue of Microorganisms (GCM) 10K type strain sequencing project: providing services to taxonomists for standard genome sequencing and annotation.</title>
        <authorList>
            <consortium name="The Broad Institute Genomics Platform"/>
            <consortium name="The Broad Institute Genome Sequencing Center for Infectious Disease"/>
            <person name="Wu L."/>
            <person name="Ma J."/>
        </authorList>
    </citation>
    <scope>NUCLEOTIDE SEQUENCE [LARGE SCALE GENOMIC DNA]</scope>
    <source>
        <strain evidence="3">CCUG 55074</strain>
    </source>
</reference>
<keyword evidence="3" id="KW-1185">Reference proteome</keyword>
<dbReference type="InterPro" id="IPR011008">
    <property type="entry name" value="Dimeric_a/b-barrel"/>
</dbReference>
<dbReference type="EMBL" id="JBHTLQ010000019">
    <property type="protein sequence ID" value="MFD1190975.1"/>
    <property type="molecule type" value="Genomic_DNA"/>
</dbReference>
<dbReference type="RefSeq" id="WP_377353522.1">
    <property type="nucleotide sequence ID" value="NZ_JBHTLQ010000019.1"/>
</dbReference>
<keyword evidence="1" id="KW-0732">Signal</keyword>
<dbReference type="InterPro" id="IPR006311">
    <property type="entry name" value="TAT_signal"/>
</dbReference>
<sequence length="267" mass="29773">MSLTRRLALGLTAAATLAAATPAFAVGAMKHYILVDLKPGTDQLVLDRWYMTFHAPQVRRAYKAWQRNYISFRSYLPPEEAKAAYPLLYGRMTEIQFDSLADFQETRPNNIYGGLNSFTPPPGGWANPPFTSTTASIPVNPQTVFVSKDTPPKETPYLRWVVFFRYPAGVSAADGDAWYETTYAKMAAARPGVKRYALYKAVSERAEYPRVAEFWFDDYAAWKAAFLPAPAVAPPPWGGKGLHVDAISMFVGENPDVDFVNDKRSIP</sequence>
<evidence type="ECO:0000256" key="1">
    <source>
        <dbReference type="SAM" id="SignalP"/>
    </source>
</evidence>
<evidence type="ECO:0008006" key="4">
    <source>
        <dbReference type="Google" id="ProtNLM"/>
    </source>
</evidence>
<evidence type="ECO:0000313" key="3">
    <source>
        <dbReference type="Proteomes" id="UP001597216"/>
    </source>
</evidence>
<dbReference type="SUPFAM" id="SSF54909">
    <property type="entry name" value="Dimeric alpha+beta barrel"/>
    <property type="match status" value="1"/>
</dbReference>